<gene>
    <name evidence="4" type="ORF">COW99_03450</name>
</gene>
<dbReference type="EMBL" id="PCTA01000023">
    <property type="protein sequence ID" value="PIP61556.1"/>
    <property type="molecule type" value="Genomic_DNA"/>
</dbReference>
<dbReference type="InterPro" id="IPR001347">
    <property type="entry name" value="SIS_dom"/>
</dbReference>
<reference evidence="4 5" key="1">
    <citation type="submission" date="2017-09" db="EMBL/GenBank/DDBJ databases">
        <title>Depth-based differentiation of microbial function through sediment-hosted aquifers and enrichment of novel symbionts in the deep terrestrial subsurface.</title>
        <authorList>
            <person name="Probst A.J."/>
            <person name="Ladd B."/>
            <person name="Jarett J.K."/>
            <person name="Geller-Mcgrath D.E."/>
            <person name="Sieber C.M."/>
            <person name="Emerson J.B."/>
            <person name="Anantharaman K."/>
            <person name="Thomas B.C."/>
            <person name="Malmstrom R."/>
            <person name="Stieglmeier M."/>
            <person name="Klingl A."/>
            <person name="Woyke T."/>
            <person name="Ryan C.M."/>
            <person name="Banfield J.F."/>
        </authorList>
    </citation>
    <scope>NUCLEOTIDE SEQUENCE [LARGE SCALE GENOMIC DNA]</scope>
    <source>
        <strain evidence="4">CG22_combo_CG10-13_8_21_14_all_38_20</strain>
    </source>
</reference>
<evidence type="ECO:0000256" key="2">
    <source>
        <dbReference type="ARBA" id="ARBA00023235"/>
    </source>
</evidence>
<feature type="domain" description="SIS" evidence="3">
    <location>
        <begin position="38"/>
        <end position="181"/>
    </location>
</feature>
<dbReference type="GO" id="GO:0004476">
    <property type="term" value="F:mannose-6-phosphate isomerase activity"/>
    <property type="evidence" value="ECO:0007669"/>
    <property type="project" value="InterPro"/>
</dbReference>
<comment type="similarity">
    <text evidence="1">Belongs to the PGI/PMI family.</text>
</comment>
<evidence type="ECO:0000259" key="3">
    <source>
        <dbReference type="PROSITE" id="PS51464"/>
    </source>
</evidence>
<organism evidence="4 5">
    <name type="scientific">Candidatus Roizmanbacteria bacterium CG22_combo_CG10-13_8_21_14_all_38_20</name>
    <dbReference type="NCBI Taxonomy" id="1974862"/>
    <lineage>
        <taxon>Bacteria</taxon>
        <taxon>Candidatus Roizmaniibacteriota</taxon>
    </lineage>
</organism>
<evidence type="ECO:0000313" key="5">
    <source>
        <dbReference type="Proteomes" id="UP000231246"/>
    </source>
</evidence>
<dbReference type="InterPro" id="IPR019490">
    <property type="entry name" value="Glu6P/Mann6P_isomerase_C"/>
</dbReference>
<dbReference type="AlphaFoldDB" id="A0A2H0BV42"/>
<dbReference type="PROSITE" id="PS51464">
    <property type="entry name" value="SIS"/>
    <property type="match status" value="1"/>
</dbReference>
<dbReference type="InterPro" id="IPR046348">
    <property type="entry name" value="SIS_dom_sf"/>
</dbReference>
<keyword evidence="2" id="KW-0413">Isomerase</keyword>
<dbReference type="GO" id="GO:0005975">
    <property type="term" value="P:carbohydrate metabolic process"/>
    <property type="evidence" value="ECO:0007669"/>
    <property type="project" value="InterPro"/>
</dbReference>
<evidence type="ECO:0000313" key="4">
    <source>
        <dbReference type="EMBL" id="PIP61556.1"/>
    </source>
</evidence>
<dbReference type="GO" id="GO:0097367">
    <property type="term" value="F:carbohydrate derivative binding"/>
    <property type="evidence" value="ECO:0007669"/>
    <property type="project" value="InterPro"/>
</dbReference>
<dbReference type="GO" id="GO:0004347">
    <property type="term" value="F:glucose-6-phosphate isomerase activity"/>
    <property type="evidence" value="ECO:0007669"/>
    <property type="project" value="InterPro"/>
</dbReference>
<dbReference type="SUPFAM" id="SSF53697">
    <property type="entry name" value="SIS domain"/>
    <property type="match status" value="1"/>
</dbReference>
<accession>A0A2H0BV42</accession>
<evidence type="ECO:0000256" key="1">
    <source>
        <dbReference type="ARBA" id="ARBA00010523"/>
    </source>
</evidence>
<name>A0A2H0BV42_9BACT</name>
<dbReference type="GO" id="GO:1901135">
    <property type="term" value="P:carbohydrate derivative metabolic process"/>
    <property type="evidence" value="ECO:0007669"/>
    <property type="project" value="InterPro"/>
</dbReference>
<comment type="caution">
    <text evidence="4">The sequence shown here is derived from an EMBL/GenBank/DDBJ whole genome shotgun (WGS) entry which is preliminary data.</text>
</comment>
<dbReference type="Pfam" id="PF10432">
    <property type="entry name" value="bact-PGI_C"/>
    <property type="match status" value="1"/>
</dbReference>
<sequence length="343" mass="38787">MNLEERIIKYDKGNSFGSLKELPDQFTQTWEDIQSLDYGDKYRDIDNIVIAGMGGSAYCFYVVQSLFGNQLKVPLILSNDYGLPNFVNERSLVIASSYSGSTEETVSGAQEALKRKAKLTFISSGGQLKNISSTNNLTGYFFDPKHNPAGQPRMGQGYMLLGTIGILYKMGLIQVNDKDIKDSIQGLRESMADLSKQATALVDMFRQQYLLYIGAEHLSGNIHIMRNQTNETAKQFAMYALIPELNHHLMEGLLYPEKNKPYFVFFNSQHYSERIKKRFLLTDEVVKKNNASTVSISVGGESKIAEFMRMLAFGGYLTFYQAMDYGLDPAKIPWVDYFKEKLA</sequence>
<protein>
    <recommendedName>
        <fullName evidence="3">SIS domain-containing protein</fullName>
    </recommendedName>
</protein>
<dbReference type="Proteomes" id="UP000231246">
    <property type="component" value="Unassembled WGS sequence"/>
</dbReference>
<dbReference type="Gene3D" id="3.40.50.10490">
    <property type="entry name" value="Glucose-6-phosphate isomerase like protein, domain 1"/>
    <property type="match status" value="2"/>
</dbReference>
<proteinExistence type="inferred from homology"/>